<evidence type="ECO:0000313" key="6">
    <source>
        <dbReference type="Proteomes" id="UP001280121"/>
    </source>
</evidence>
<keyword evidence="6" id="KW-1185">Reference proteome</keyword>
<dbReference type="GO" id="GO:0006952">
    <property type="term" value="P:defense response"/>
    <property type="evidence" value="ECO:0007669"/>
    <property type="project" value="UniProtKB-KW"/>
</dbReference>
<keyword evidence="2" id="KW-0547">Nucleotide-binding</keyword>
<dbReference type="PANTHER" id="PTHR19338:SF73">
    <property type="entry name" value="DISEASE RESISTANCE PROTEIN RGA2-LIKE"/>
    <property type="match status" value="1"/>
</dbReference>
<protein>
    <recommendedName>
        <fullName evidence="4">Disease resistance N-terminal domain-containing protein</fullName>
    </recommendedName>
</protein>
<dbReference type="Proteomes" id="UP001280121">
    <property type="component" value="Unassembled WGS sequence"/>
</dbReference>
<evidence type="ECO:0000313" key="5">
    <source>
        <dbReference type="EMBL" id="KAK2639232.1"/>
    </source>
</evidence>
<dbReference type="PANTHER" id="PTHR19338">
    <property type="entry name" value="TRANSLOCASE OF INNER MITOCHONDRIAL MEMBRANE 13 HOMOLOG"/>
    <property type="match status" value="1"/>
</dbReference>
<dbReference type="Gene3D" id="1.20.5.4130">
    <property type="match status" value="1"/>
</dbReference>
<accession>A0AAD9TNB2</accession>
<dbReference type="InterPro" id="IPR038005">
    <property type="entry name" value="RX-like_CC"/>
</dbReference>
<sequence length="189" mass="21768">MAELILSAVLPVLFEKLASRELLNFATQEGVRSKLKKWEKTLKTIKALLNDAEQKQQEDESVKMWLDDLRDLAYDAEDILDEYATEALRRKLKIEEHQASTSRARKLIPACCIGCTPSDLWSDFSMRSKIDDVTRRLEELRQETDLLRLKEISGPGSTASSQRLPIQVCQLTLIFMGEMKTNKKYLTWC</sequence>
<reference evidence="5" key="1">
    <citation type="journal article" date="2023" name="Plant J.">
        <title>Genome sequences and population genomics provide insights into the demographic history, inbreeding, and mutation load of two 'living fossil' tree species of Dipteronia.</title>
        <authorList>
            <person name="Feng Y."/>
            <person name="Comes H.P."/>
            <person name="Chen J."/>
            <person name="Zhu S."/>
            <person name="Lu R."/>
            <person name="Zhang X."/>
            <person name="Li P."/>
            <person name="Qiu J."/>
            <person name="Olsen K.M."/>
            <person name="Qiu Y."/>
        </authorList>
    </citation>
    <scope>NUCLEOTIDE SEQUENCE</scope>
    <source>
        <strain evidence="5">KIB01</strain>
    </source>
</reference>
<dbReference type="InterPro" id="IPR041118">
    <property type="entry name" value="Rx_N"/>
</dbReference>
<keyword evidence="1" id="KW-0677">Repeat</keyword>
<name>A0AAD9TNB2_9ROSI</name>
<organism evidence="5 6">
    <name type="scientific">Dipteronia dyeriana</name>
    <dbReference type="NCBI Taxonomy" id="168575"/>
    <lineage>
        <taxon>Eukaryota</taxon>
        <taxon>Viridiplantae</taxon>
        <taxon>Streptophyta</taxon>
        <taxon>Embryophyta</taxon>
        <taxon>Tracheophyta</taxon>
        <taxon>Spermatophyta</taxon>
        <taxon>Magnoliopsida</taxon>
        <taxon>eudicotyledons</taxon>
        <taxon>Gunneridae</taxon>
        <taxon>Pentapetalae</taxon>
        <taxon>rosids</taxon>
        <taxon>malvids</taxon>
        <taxon>Sapindales</taxon>
        <taxon>Sapindaceae</taxon>
        <taxon>Hippocastanoideae</taxon>
        <taxon>Acereae</taxon>
        <taxon>Dipteronia</taxon>
    </lineage>
</organism>
<comment type="caution">
    <text evidence="5">The sequence shown here is derived from an EMBL/GenBank/DDBJ whole genome shotgun (WGS) entry which is preliminary data.</text>
</comment>
<proteinExistence type="predicted"/>
<evidence type="ECO:0000256" key="3">
    <source>
        <dbReference type="ARBA" id="ARBA00022821"/>
    </source>
</evidence>
<evidence type="ECO:0000256" key="1">
    <source>
        <dbReference type="ARBA" id="ARBA00022737"/>
    </source>
</evidence>
<dbReference type="Pfam" id="PF18052">
    <property type="entry name" value="Rx_N"/>
    <property type="match status" value="1"/>
</dbReference>
<dbReference type="AlphaFoldDB" id="A0AAD9TNB2"/>
<keyword evidence="3" id="KW-0611">Plant defense</keyword>
<evidence type="ECO:0000256" key="2">
    <source>
        <dbReference type="ARBA" id="ARBA00022741"/>
    </source>
</evidence>
<evidence type="ECO:0000259" key="4">
    <source>
        <dbReference type="Pfam" id="PF18052"/>
    </source>
</evidence>
<gene>
    <name evidence="5" type="ORF">Ddye_027027</name>
</gene>
<feature type="domain" description="Disease resistance N-terminal" evidence="4">
    <location>
        <begin position="6"/>
        <end position="97"/>
    </location>
</feature>
<dbReference type="EMBL" id="JANJYI010000008">
    <property type="protein sequence ID" value="KAK2639232.1"/>
    <property type="molecule type" value="Genomic_DNA"/>
</dbReference>
<dbReference type="CDD" id="cd14798">
    <property type="entry name" value="RX-CC_like"/>
    <property type="match status" value="1"/>
</dbReference>
<dbReference type="GO" id="GO:0000166">
    <property type="term" value="F:nucleotide binding"/>
    <property type="evidence" value="ECO:0007669"/>
    <property type="project" value="UniProtKB-KW"/>
</dbReference>